<gene>
    <name evidence="3" type="ORF">HYH03_004319</name>
</gene>
<feature type="region of interest" description="Disordered" evidence="1">
    <location>
        <begin position="100"/>
        <end position="251"/>
    </location>
</feature>
<dbReference type="PROSITE" id="PS50011">
    <property type="entry name" value="PROTEIN_KINASE_DOM"/>
    <property type="match status" value="1"/>
</dbReference>
<dbReference type="InterPro" id="IPR001245">
    <property type="entry name" value="Ser-Thr/Tyr_kinase_cat_dom"/>
</dbReference>
<dbReference type="InterPro" id="IPR011009">
    <property type="entry name" value="Kinase-like_dom_sf"/>
</dbReference>
<dbReference type="PANTHER" id="PTHR44329">
    <property type="entry name" value="SERINE/THREONINE-PROTEIN KINASE TNNI3K-RELATED"/>
    <property type="match status" value="1"/>
</dbReference>
<dbReference type="GO" id="GO:0004674">
    <property type="term" value="F:protein serine/threonine kinase activity"/>
    <property type="evidence" value="ECO:0007669"/>
    <property type="project" value="TreeGrafter"/>
</dbReference>
<dbReference type="InterPro" id="IPR000719">
    <property type="entry name" value="Prot_kinase_dom"/>
</dbReference>
<dbReference type="Proteomes" id="UP000612055">
    <property type="component" value="Unassembled WGS sequence"/>
</dbReference>
<evidence type="ECO:0000313" key="3">
    <source>
        <dbReference type="EMBL" id="KAG2497573.1"/>
    </source>
</evidence>
<name>A0A835YA63_9CHLO</name>
<dbReference type="EMBL" id="JAEHOE010000013">
    <property type="protein sequence ID" value="KAG2497573.1"/>
    <property type="molecule type" value="Genomic_DNA"/>
</dbReference>
<dbReference type="OrthoDB" id="4062651at2759"/>
<comment type="caution">
    <text evidence="3">The sequence shown here is derived from an EMBL/GenBank/DDBJ whole genome shotgun (WGS) entry which is preliminary data.</text>
</comment>
<organism evidence="3 4">
    <name type="scientific">Edaphochlamys debaryana</name>
    <dbReference type="NCBI Taxonomy" id="47281"/>
    <lineage>
        <taxon>Eukaryota</taxon>
        <taxon>Viridiplantae</taxon>
        <taxon>Chlorophyta</taxon>
        <taxon>core chlorophytes</taxon>
        <taxon>Chlorophyceae</taxon>
        <taxon>CS clade</taxon>
        <taxon>Chlamydomonadales</taxon>
        <taxon>Chlamydomonadales incertae sedis</taxon>
        <taxon>Edaphochlamys</taxon>
    </lineage>
</organism>
<evidence type="ECO:0000313" key="4">
    <source>
        <dbReference type="Proteomes" id="UP000612055"/>
    </source>
</evidence>
<reference evidence="3" key="1">
    <citation type="journal article" date="2020" name="bioRxiv">
        <title>Comparative genomics of Chlamydomonas.</title>
        <authorList>
            <person name="Craig R.J."/>
            <person name="Hasan A.R."/>
            <person name="Ness R.W."/>
            <person name="Keightley P.D."/>
        </authorList>
    </citation>
    <scope>NUCLEOTIDE SEQUENCE</scope>
    <source>
        <strain evidence="3">CCAP 11/70</strain>
    </source>
</reference>
<evidence type="ECO:0000259" key="2">
    <source>
        <dbReference type="PROSITE" id="PS50011"/>
    </source>
</evidence>
<protein>
    <recommendedName>
        <fullName evidence="2">Protein kinase domain-containing protein</fullName>
    </recommendedName>
</protein>
<dbReference type="Pfam" id="PF07714">
    <property type="entry name" value="PK_Tyr_Ser-Thr"/>
    <property type="match status" value="1"/>
</dbReference>
<feature type="domain" description="Protein kinase" evidence="2">
    <location>
        <begin position="1"/>
        <end position="90"/>
    </location>
</feature>
<dbReference type="GO" id="GO:0005524">
    <property type="term" value="F:ATP binding"/>
    <property type="evidence" value="ECO:0007669"/>
    <property type="project" value="InterPro"/>
</dbReference>
<feature type="compositionally biased region" description="Polar residues" evidence="1">
    <location>
        <begin position="239"/>
        <end position="251"/>
    </location>
</feature>
<proteinExistence type="predicted"/>
<feature type="compositionally biased region" description="Low complexity" evidence="1">
    <location>
        <begin position="143"/>
        <end position="170"/>
    </location>
</feature>
<sequence length="251" mass="26910">MYASPEAMKGEHTKTSDVFSFGAILSEMLTRNRPYEGLMCGQIMLGVSLQGLRPHLPDAEWPELCALARRCMEQDPDARSSFLELEEALMDLEDRLRPAPERQRSLTAVAAPPQQPPPRRRPYPGGRPYRPLHRRRPTARSLQQQQQQQQQQARAGVGEVVEVGTGPGPTDSAPPDPAAVSLIPQGGSEDRFSLSLSGGGSEGGPGEQALAGASPWLTTSFAAEALMAPPAAPTAQQQTGSGPQLQGTEVE</sequence>
<dbReference type="InterPro" id="IPR051681">
    <property type="entry name" value="Ser/Thr_Kinases-Pseudokinases"/>
</dbReference>
<dbReference type="SUPFAM" id="SSF56112">
    <property type="entry name" value="Protein kinase-like (PK-like)"/>
    <property type="match status" value="1"/>
</dbReference>
<accession>A0A835YA63</accession>
<dbReference type="Gene3D" id="1.10.510.10">
    <property type="entry name" value="Transferase(Phosphotransferase) domain 1"/>
    <property type="match status" value="1"/>
</dbReference>
<feature type="compositionally biased region" description="Gly residues" evidence="1">
    <location>
        <begin position="197"/>
        <end position="206"/>
    </location>
</feature>
<keyword evidence="4" id="KW-1185">Reference proteome</keyword>
<evidence type="ECO:0000256" key="1">
    <source>
        <dbReference type="SAM" id="MobiDB-lite"/>
    </source>
</evidence>
<dbReference type="PANTHER" id="PTHR44329:SF214">
    <property type="entry name" value="PROTEIN KINASE DOMAIN-CONTAINING PROTEIN"/>
    <property type="match status" value="1"/>
</dbReference>
<dbReference type="AlphaFoldDB" id="A0A835YA63"/>
<feature type="compositionally biased region" description="Low complexity" evidence="1">
    <location>
        <begin position="222"/>
        <end position="238"/>
    </location>
</feature>